<accession>A0A0N5APX4</accession>
<name>A0A0N5APX4_9BILA</name>
<evidence type="ECO:0000256" key="2">
    <source>
        <dbReference type="ARBA" id="ARBA00022801"/>
    </source>
</evidence>
<evidence type="ECO:0000313" key="10">
    <source>
        <dbReference type="Proteomes" id="UP000046393"/>
    </source>
</evidence>
<evidence type="ECO:0000256" key="1">
    <source>
        <dbReference type="ARBA" id="ARBA00022741"/>
    </source>
</evidence>
<organism evidence="10 11">
    <name type="scientific">Syphacia muris</name>
    <dbReference type="NCBI Taxonomy" id="451379"/>
    <lineage>
        <taxon>Eukaryota</taxon>
        <taxon>Metazoa</taxon>
        <taxon>Ecdysozoa</taxon>
        <taxon>Nematoda</taxon>
        <taxon>Chromadorea</taxon>
        <taxon>Rhabditida</taxon>
        <taxon>Spirurina</taxon>
        <taxon>Oxyuridomorpha</taxon>
        <taxon>Oxyuroidea</taxon>
        <taxon>Oxyuridae</taxon>
        <taxon>Syphacia</taxon>
    </lineage>
</organism>
<dbReference type="InterPro" id="IPR036265">
    <property type="entry name" value="HIT-like_sf"/>
</dbReference>
<feature type="region of interest" description="Disordered" evidence="8">
    <location>
        <begin position="150"/>
        <end position="173"/>
    </location>
</feature>
<proteinExistence type="inferred from homology"/>
<dbReference type="GO" id="GO:0000166">
    <property type="term" value="F:nucleotide binding"/>
    <property type="evidence" value="ECO:0007669"/>
    <property type="project" value="UniProtKB-KW"/>
</dbReference>
<feature type="domain" description="HIT" evidence="9">
    <location>
        <begin position="9"/>
        <end position="121"/>
    </location>
</feature>
<evidence type="ECO:0000256" key="3">
    <source>
        <dbReference type="ARBA" id="ARBA00024472"/>
    </source>
</evidence>
<dbReference type="Pfam" id="PF11969">
    <property type="entry name" value="DcpS_C"/>
    <property type="match status" value="1"/>
</dbReference>
<dbReference type="SUPFAM" id="SSF54197">
    <property type="entry name" value="HIT-like"/>
    <property type="match status" value="1"/>
</dbReference>
<evidence type="ECO:0000256" key="6">
    <source>
        <dbReference type="ARBA" id="ARBA00042361"/>
    </source>
</evidence>
<evidence type="ECO:0000313" key="11">
    <source>
        <dbReference type="WBParaSite" id="SMUV_0000671701-mRNA-1"/>
    </source>
</evidence>
<dbReference type="STRING" id="451379.A0A0N5APX4"/>
<reference evidence="11" key="1">
    <citation type="submission" date="2017-02" db="UniProtKB">
        <authorList>
            <consortium name="WormBaseParasite"/>
        </authorList>
    </citation>
    <scope>IDENTIFICATION</scope>
</reference>
<evidence type="ECO:0000256" key="5">
    <source>
        <dbReference type="ARBA" id="ARBA00039802"/>
    </source>
</evidence>
<dbReference type="Gene3D" id="3.30.428.10">
    <property type="entry name" value="HIT-like"/>
    <property type="match status" value="1"/>
</dbReference>
<evidence type="ECO:0000256" key="7">
    <source>
        <dbReference type="PROSITE-ProRule" id="PRU00464"/>
    </source>
</evidence>
<dbReference type="PANTHER" id="PTHR12486">
    <property type="entry name" value="APRATAXIN-RELATED"/>
    <property type="match status" value="1"/>
</dbReference>
<comment type="similarity">
    <text evidence="4">Belongs to the HINT family.</text>
</comment>
<evidence type="ECO:0000256" key="4">
    <source>
        <dbReference type="ARBA" id="ARBA00025764"/>
    </source>
</evidence>
<evidence type="ECO:0000259" key="9">
    <source>
        <dbReference type="PROSITE" id="PS51084"/>
    </source>
</evidence>
<keyword evidence="2" id="KW-0378">Hydrolase</keyword>
<protein>
    <recommendedName>
        <fullName evidence="5">Adenosine 5'-monophosphoramidase HINT3</fullName>
    </recommendedName>
    <alternativeName>
        <fullName evidence="6">Histidine triad nucleotide-binding protein 3</fullName>
    </alternativeName>
</protein>
<feature type="compositionally biased region" description="Basic and acidic residues" evidence="8">
    <location>
        <begin position="150"/>
        <end position="160"/>
    </location>
</feature>
<dbReference type="PANTHER" id="PTHR12486:SF5">
    <property type="entry name" value="ADENOSINE 5'-MONOPHOSPHORAMIDASE HINT3"/>
    <property type="match status" value="1"/>
</dbReference>
<dbReference type="GO" id="GO:0016787">
    <property type="term" value="F:hydrolase activity"/>
    <property type="evidence" value="ECO:0007669"/>
    <property type="project" value="UniProtKB-KW"/>
</dbReference>
<feature type="short sequence motif" description="Histidine triad motif" evidence="7">
    <location>
        <begin position="106"/>
        <end position="110"/>
    </location>
</feature>
<dbReference type="WBParaSite" id="SMUV_0000671701-mRNA-1">
    <property type="protein sequence ID" value="SMUV_0000671701-mRNA-1"/>
    <property type="gene ID" value="SMUV_0000671701"/>
</dbReference>
<dbReference type="Proteomes" id="UP000046393">
    <property type="component" value="Unplaced"/>
</dbReference>
<keyword evidence="1" id="KW-0547">Nucleotide-binding</keyword>
<dbReference type="PROSITE" id="PS51084">
    <property type="entry name" value="HIT_2"/>
    <property type="match status" value="1"/>
</dbReference>
<dbReference type="AlphaFoldDB" id="A0A0N5APX4"/>
<sequence>MTDCLEGCVFCNIVNKELNLHLKNGENCVVIKDQSPHAPHHFLVLSKKHISRPSDLTVEHIPLVKEMEEAGRECLRKALKGNGDADTVEAMLRIGFHRPPFLTVNHLHMHVLYPVQEMKFFYKNIVYRPGHFFRLSKTIIEELEKIKNRDGSTDLEKKMEGNPAIGDPKDPVEPKIQAAAVAN</sequence>
<keyword evidence="10" id="KW-1185">Reference proteome</keyword>
<evidence type="ECO:0000256" key="8">
    <source>
        <dbReference type="SAM" id="MobiDB-lite"/>
    </source>
</evidence>
<comment type="catalytic activity">
    <reaction evidence="3">
        <text>adenosine 5'-phosphoramidate + H2O = NH4(+) + AMP</text>
        <dbReference type="Rhea" id="RHEA:67916"/>
        <dbReference type="ChEBI" id="CHEBI:15377"/>
        <dbReference type="ChEBI" id="CHEBI:28938"/>
        <dbReference type="ChEBI" id="CHEBI:57890"/>
        <dbReference type="ChEBI" id="CHEBI:456215"/>
    </reaction>
</comment>
<dbReference type="InterPro" id="IPR011146">
    <property type="entry name" value="HIT-like"/>
</dbReference>